<organism evidence="1 2">
    <name type="scientific">Acinetobacter boissieri</name>
    <dbReference type="NCBI Taxonomy" id="1219383"/>
    <lineage>
        <taxon>Bacteria</taxon>
        <taxon>Pseudomonadati</taxon>
        <taxon>Pseudomonadota</taxon>
        <taxon>Gammaproteobacteria</taxon>
        <taxon>Moraxellales</taxon>
        <taxon>Moraxellaceae</taxon>
        <taxon>Acinetobacter</taxon>
    </lineage>
</organism>
<dbReference type="AlphaFoldDB" id="A0A1G6GYD5"/>
<dbReference type="RefSeq" id="WP_092747005.1">
    <property type="nucleotide sequence ID" value="NZ_FMYL01000003.1"/>
</dbReference>
<evidence type="ECO:0000313" key="1">
    <source>
        <dbReference type="EMBL" id="SDB87057.1"/>
    </source>
</evidence>
<evidence type="ECO:0000313" key="2">
    <source>
        <dbReference type="Proteomes" id="UP000242501"/>
    </source>
</evidence>
<sequence length="229" mass="26309">MITFNPITIHDQHYQMHEISFNDALKVSVIPQIQNERRLSEFLRATLKGTVDPLKMTVQERYFLLLKYLETQSDTLLGVDVDFSKFLGDSANFKTCFKHEDVSLRLITGLEAEYLEAKCKSVAEWIACCMAIQLSYVEHDVLKGFLDPVASSFEEGFMKRLNYLKDLPLSEFEAYFDDFKMLSEDTGLMIDIGLDSDGFTVRGTDDAPMRFCTSSCFFGLFKDLDQYSH</sequence>
<keyword evidence="2" id="KW-1185">Reference proteome</keyword>
<gene>
    <name evidence="1" type="ORF">SAMN05421733_10334</name>
</gene>
<protein>
    <submittedName>
        <fullName evidence="1">Uncharacterized protein</fullName>
    </submittedName>
</protein>
<dbReference type="EMBL" id="FMYL01000003">
    <property type="protein sequence ID" value="SDB87057.1"/>
    <property type="molecule type" value="Genomic_DNA"/>
</dbReference>
<dbReference type="OrthoDB" id="6683643at2"/>
<reference evidence="2" key="1">
    <citation type="submission" date="2016-09" db="EMBL/GenBank/DDBJ databases">
        <authorList>
            <person name="Varghese N."/>
            <person name="Submissions S."/>
        </authorList>
    </citation>
    <scope>NUCLEOTIDE SEQUENCE [LARGE SCALE GENOMIC DNA]</scope>
    <source>
        <strain evidence="2">ANC 4422</strain>
    </source>
</reference>
<proteinExistence type="predicted"/>
<dbReference type="Proteomes" id="UP000242501">
    <property type="component" value="Unassembled WGS sequence"/>
</dbReference>
<name>A0A1G6GYD5_9GAMM</name>
<dbReference type="STRING" id="1219383.SAMN05421733_10334"/>
<accession>A0A1G6GYD5</accession>